<keyword evidence="1" id="KW-0472">Membrane</keyword>
<comment type="caution">
    <text evidence="2">The sequence shown here is derived from an EMBL/GenBank/DDBJ whole genome shotgun (WGS) entry which is preliminary data.</text>
</comment>
<name>A0A1I6BSA9_9BACI</name>
<evidence type="ECO:0000313" key="2">
    <source>
        <dbReference type="EMBL" id="SFQ83764.1"/>
    </source>
</evidence>
<sequence length="109" mass="12476">MIRKKPYISLCFIFVFSLFIFSHHAVPHHSGDHSATAVVDEAHVHSLKDISKDDKKAVLWSTVAVTLLLAFLWLTQAVKNPSLHKDRHFLLSVFYQSSYFDKTSFASEK</sequence>
<keyword evidence="3" id="KW-1185">Reference proteome</keyword>
<dbReference type="Proteomes" id="UP000182762">
    <property type="component" value="Unassembled WGS sequence"/>
</dbReference>
<feature type="transmembrane region" description="Helical" evidence="1">
    <location>
        <begin position="7"/>
        <end position="26"/>
    </location>
</feature>
<keyword evidence="1" id="KW-1133">Transmembrane helix</keyword>
<dbReference type="EMBL" id="FOXX01000013">
    <property type="protein sequence ID" value="SFQ83764.1"/>
    <property type="molecule type" value="Genomic_DNA"/>
</dbReference>
<gene>
    <name evidence="2" type="ORF">SAMN02745910_04101</name>
</gene>
<accession>A0A1I6BSA9</accession>
<keyword evidence="1" id="KW-0812">Transmembrane</keyword>
<reference evidence="2 3" key="1">
    <citation type="submission" date="2016-10" db="EMBL/GenBank/DDBJ databases">
        <authorList>
            <person name="Varghese N."/>
            <person name="Submissions S."/>
        </authorList>
    </citation>
    <scope>NUCLEOTIDE SEQUENCE [LARGE SCALE GENOMIC DNA]</scope>
    <source>
        <strain evidence="2 3">DSM 13796</strain>
    </source>
</reference>
<proteinExistence type="predicted"/>
<feature type="transmembrane region" description="Helical" evidence="1">
    <location>
        <begin position="57"/>
        <end position="75"/>
    </location>
</feature>
<dbReference type="RefSeq" id="WP_061802586.1">
    <property type="nucleotide sequence ID" value="NZ_FOXX01000013.1"/>
</dbReference>
<evidence type="ECO:0008006" key="4">
    <source>
        <dbReference type="Google" id="ProtNLM"/>
    </source>
</evidence>
<evidence type="ECO:0000256" key="1">
    <source>
        <dbReference type="SAM" id="Phobius"/>
    </source>
</evidence>
<organism evidence="2 3">
    <name type="scientific">Priestia endophytica DSM 13796</name>
    <dbReference type="NCBI Taxonomy" id="1121089"/>
    <lineage>
        <taxon>Bacteria</taxon>
        <taxon>Bacillati</taxon>
        <taxon>Bacillota</taxon>
        <taxon>Bacilli</taxon>
        <taxon>Bacillales</taxon>
        <taxon>Bacillaceae</taxon>
        <taxon>Priestia</taxon>
    </lineage>
</organism>
<dbReference type="GeneID" id="93712665"/>
<evidence type="ECO:0000313" key="3">
    <source>
        <dbReference type="Proteomes" id="UP000182762"/>
    </source>
</evidence>
<protein>
    <recommendedName>
        <fullName evidence="4">Cobalt transporter subunit CbtB</fullName>
    </recommendedName>
</protein>